<gene>
    <name evidence="2" type="ORF">EDC22_11035</name>
</gene>
<sequence length="106" mass="11308">MKGVLAVSIIVAGLATPLAATRVAADVFDTRPDLRFCMAAMLRGFGNGLEERACAKLYDLPSAYHFTCARGVVRGFRSDSDRAACASFFEQQASAAKAAHVRPQTP</sequence>
<evidence type="ECO:0000256" key="1">
    <source>
        <dbReference type="SAM" id="SignalP"/>
    </source>
</evidence>
<proteinExistence type="predicted"/>
<evidence type="ECO:0000313" key="2">
    <source>
        <dbReference type="EMBL" id="TCT07188.1"/>
    </source>
</evidence>
<comment type="caution">
    <text evidence="2">The sequence shown here is derived from an EMBL/GenBank/DDBJ whole genome shotgun (WGS) entry which is preliminary data.</text>
</comment>
<evidence type="ECO:0000313" key="3">
    <source>
        <dbReference type="Proteomes" id="UP000295678"/>
    </source>
</evidence>
<protein>
    <submittedName>
        <fullName evidence="2">Uncharacterized protein</fullName>
    </submittedName>
</protein>
<dbReference type="EMBL" id="SMAK01000010">
    <property type="protein sequence ID" value="TCT07188.1"/>
    <property type="molecule type" value="Genomic_DNA"/>
</dbReference>
<keyword evidence="1" id="KW-0732">Signal</keyword>
<reference evidence="2 3" key="1">
    <citation type="submission" date="2019-03" db="EMBL/GenBank/DDBJ databases">
        <title>Genomic Encyclopedia of Type Strains, Phase IV (KMG-IV): sequencing the most valuable type-strain genomes for metagenomic binning, comparative biology and taxonomic classification.</title>
        <authorList>
            <person name="Goeker M."/>
        </authorList>
    </citation>
    <scope>NUCLEOTIDE SEQUENCE [LARGE SCALE GENOMIC DNA]</scope>
    <source>
        <strain evidence="2 3">DSM 19345</strain>
    </source>
</reference>
<accession>A0A4V2UYF1</accession>
<feature type="signal peptide" evidence="1">
    <location>
        <begin position="1"/>
        <end position="20"/>
    </location>
</feature>
<dbReference type="AlphaFoldDB" id="A0A4V2UYF1"/>
<dbReference type="RefSeq" id="WP_132807405.1">
    <property type="nucleotide sequence ID" value="NZ_SMAK01000010.1"/>
</dbReference>
<feature type="chain" id="PRO_5020585990" evidence="1">
    <location>
        <begin position="21"/>
        <end position="106"/>
    </location>
</feature>
<organism evidence="2 3">
    <name type="scientific">Tepidamorphus gemmatus</name>
    <dbReference type="NCBI Taxonomy" id="747076"/>
    <lineage>
        <taxon>Bacteria</taxon>
        <taxon>Pseudomonadati</taxon>
        <taxon>Pseudomonadota</taxon>
        <taxon>Alphaproteobacteria</taxon>
        <taxon>Hyphomicrobiales</taxon>
        <taxon>Tepidamorphaceae</taxon>
        <taxon>Tepidamorphus</taxon>
    </lineage>
</organism>
<keyword evidence="3" id="KW-1185">Reference proteome</keyword>
<name>A0A4V2UYF1_9HYPH</name>
<dbReference type="OrthoDB" id="7875581at2"/>
<dbReference type="Proteomes" id="UP000295678">
    <property type="component" value="Unassembled WGS sequence"/>
</dbReference>